<name>A0A9P7K522_9AGAR</name>
<evidence type="ECO:0000313" key="3">
    <source>
        <dbReference type="Proteomes" id="UP000717328"/>
    </source>
</evidence>
<comment type="caution">
    <text evidence="2">The sequence shown here is derived from an EMBL/GenBank/DDBJ whole genome shotgun (WGS) entry which is preliminary data.</text>
</comment>
<dbReference type="InterPro" id="IPR003615">
    <property type="entry name" value="HNH_nuc"/>
</dbReference>
<dbReference type="AlphaFoldDB" id="A0A9P7K522"/>
<evidence type="ECO:0000259" key="1">
    <source>
        <dbReference type="Pfam" id="PF13391"/>
    </source>
</evidence>
<dbReference type="EMBL" id="JABCKI010005902">
    <property type="protein sequence ID" value="KAG5636704.1"/>
    <property type="molecule type" value="Genomic_DNA"/>
</dbReference>
<proteinExistence type="predicted"/>
<organism evidence="2 3">
    <name type="scientific">Sphagnurus paluster</name>
    <dbReference type="NCBI Taxonomy" id="117069"/>
    <lineage>
        <taxon>Eukaryota</taxon>
        <taxon>Fungi</taxon>
        <taxon>Dikarya</taxon>
        <taxon>Basidiomycota</taxon>
        <taxon>Agaricomycotina</taxon>
        <taxon>Agaricomycetes</taxon>
        <taxon>Agaricomycetidae</taxon>
        <taxon>Agaricales</taxon>
        <taxon>Tricholomatineae</taxon>
        <taxon>Lyophyllaceae</taxon>
        <taxon>Sphagnurus</taxon>
    </lineage>
</organism>
<reference evidence="2" key="1">
    <citation type="submission" date="2021-02" db="EMBL/GenBank/DDBJ databases">
        <authorList>
            <person name="Nieuwenhuis M."/>
            <person name="Van De Peppel L.J.J."/>
        </authorList>
    </citation>
    <scope>NUCLEOTIDE SEQUENCE</scope>
    <source>
        <strain evidence="2">D49</strain>
    </source>
</reference>
<dbReference type="Proteomes" id="UP000717328">
    <property type="component" value="Unassembled WGS sequence"/>
</dbReference>
<evidence type="ECO:0000313" key="2">
    <source>
        <dbReference type="EMBL" id="KAG5636704.1"/>
    </source>
</evidence>
<protein>
    <recommendedName>
        <fullName evidence="1">HNH nuclease domain-containing protein</fullName>
    </recommendedName>
</protein>
<accession>A0A9P7K522</accession>
<reference evidence="2" key="2">
    <citation type="submission" date="2021-10" db="EMBL/GenBank/DDBJ databases">
        <title>Phylogenomics reveals ancestral predisposition of the termite-cultivated fungus Termitomyces towards a domesticated lifestyle.</title>
        <authorList>
            <person name="Auxier B."/>
            <person name="Grum-Grzhimaylo A."/>
            <person name="Cardenas M.E."/>
            <person name="Lodge J.D."/>
            <person name="Laessoe T."/>
            <person name="Pedersen O."/>
            <person name="Smith M.E."/>
            <person name="Kuyper T.W."/>
            <person name="Franco-Molano E.A."/>
            <person name="Baroni T.J."/>
            <person name="Aanen D.K."/>
        </authorList>
    </citation>
    <scope>NUCLEOTIDE SEQUENCE</scope>
    <source>
        <strain evidence="2">D49</strain>
    </source>
</reference>
<dbReference type="OrthoDB" id="2142759at2759"/>
<keyword evidence="3" id="KW-1185">Reference proteome</keyword>
<gene>
    <name evidence="2" type="ORF">H0H81_007133</name>
</gene>
<dbReference type="Pfam" id="PF13391">
    <property type="entry name" value="HNH_2"/>
    <property type="match status" value="1"/>
</dbReference>
<feature type="domain" description="HNH nuclease" evidence="1">
    <location>
        <begin position="16"/>
        <end position="50"/>
    </location>
</feature>
<sequence>MFDARFLKALDNNPTVKNILTDPRAGDSPKNGMLLCSDAHLYYDDFQWSVWYTVNNGRKIHKVYTFEKNGADFVKGHKELKFPKIRKGDDMIAHEPLLFREHFKLALWTHVGGFGKVDEKVSPKLGVDDEADTEDNLVEQGKDEFEVEVEIVLEFEDD</sequence>